<comment type="similarity">
    <text evidence="2 6">Belongs to the trans-sulfuration enzymes family.</text>
</comment>
<gene>
    <name evidence="7" type="primary">metC</name>
    <name evidence="7" type="ORF">ACFOOQ_22695</name>
</gene>
<dbReference type="Proteomes" id="UP001595711">
    <property type="component" value="Unassembled WGS sequence"/>
</dbReference>
<evidence type="ECO:0000256" key="1">
    <source>
        <dbReference type="ARBA" id="ARBA00001933"/>
    </source>
</evidence>
<evidence type="ECO:0000256" key="4">
    <source>
        <dbReference type="ARBA" id="ARBA00023239"/>
    </source>
</evidence>
<dbReference type="NCBIfam" id="TIGR01324">
    <property type="entry name" value="cysta_beta_ly_B"/>
    <property type="match status" value="1"/>
</dbReference>
<keyword evidence="3 6" id="KW-0663">Pyridoxal phosphate</keyword>
<dbReference type="Pfam" id="PF01053">
    <property type="entry name" value="Cys_Met_Meta_PP"/>
    <property type="match status" value="1"/>
</dbReference>
<accession>A0ABV7VNT5</accession>
<sequence length="390" mass="42492">MRTDTVLVHLGRDDEQFSGLVNAPVCRASTILFPTIAALKAAQRDKQKNLYYGRFGTQTVKLLQSACRELDGGYEAMLFPSGLAAIARVLGSLLRPGDHLLMVDSVYGPVRDFCENELRDLGVSTSFYAPEAADELGAAIRKETKVIFCESPGTMTFELQDIDKVVAAAAAAGVVTVIDNTWATPYFFRPLQHGVDIVIQSASKYMVGHSDAMLGVAVTNERCWPLLQRSSAAYGNSVSPDDCYLALRGMRTLGVRLDRHFASALKVARWLESQPEVRAVHYPALESSPDHAQWKRHFTGASGLFAVEFPASVGEQAAEAFADSLELFGIGVSWGGFESLAIPAHFRRNHASRVKGPVVRLHIGLEDPDDLIEDLSRALKECIAAAMAHV</sequence>
<keyword evidence="8" id="KW-1185">Reference proteome</keyword>
<comment type="cofactor">
    <cofactor evidence="1 6">
        <name>pyridoxal 5'-phosphate</name>
        <dbReference type="ChEBI" id="CHEBI:597326"/>
    </cofactor>
</comment>
<keyword evidence="4 7" id="KW-0456">Lyase</keyword>
<dbReference type="PIRSF" id="PIRSF001434">
    <property type="entry name" value="CGS"/>
    <property type="match status" value="1"/>
</dbReference>
<evidence type="ECO:0000256" key="3">
    <source>
        <dbReference type="ARBA" id="ARBA00022898"/>
    </source>
</evidence>
<protein>
    <submittedName>
        <fullName evidence="7">Cystathionine beta-lyase</fullName>
        <ecNumber evidence="7">4.4.1.13</ecNumber>
    </submittedName>
</protein>
<dbReference type="PANTHER" id="PTHR43500">
    <property type="entry name" value="CYSTATHIONINE BETA-LYASE-RELATED"/>
    <property type="match status" value="1"/>
</dbReference>
<dbReference type="PANTHER" id="PTHR43500:SF1">
    <property type="entry name" value="CYSTATHIONINE BETA-LYASE-RELATED"/>
    <property type="match status" value="1"/>
</dbReference>
<evidence type="ECO:0000256" key="6">
    <source>
        <dbReference type="RuleBase" id="RU362118"/>
    </source>
</evidence>
<evidence type="ECO:0000313" key="7">
    <source>
        <dbReference type="EMBL" id="MFC3678372.1"/>
    </source>
</evidence>
<dbReference type="EC" id="4.4.1.13" evidence="7"/>
<dbReference type="InterPro" id="IPR006233">
    <property type="entry name" value="Cys_b_lyase_bac"/>
</dbReference>
<evidence type="ECO:0000313" key="8">
    <source>
        <dbReference type="Proteomes" id="UP001595711"/>
    </source>
</evidence>
<dbReference type="RefSeq" id="WP_379730004.1">
    <property type="nucleotide sequence ID" value="NZ_JBHRYJ010000008.1"/>
</dbReference>
<name>A0ABV7VNT5_9PROT</name>
<dbReference type="Gene3D" id="3.90.1150.10">
    <property type="entry name" value="Aspartate Aminotransferase, domain 1"/>
    <property type="match status" value="1"/>
</dbReference>
<dbReference type="InterPro" id="IPR000277">
    <property type="entry name" value="Cys/Met-Metab_PyrdxlP-dep_enz"/>
</dbReference>
<proteinExistence type="inferred from homology"/>
<reference evidence="8" key="1">
    <citation type="journal article" date="2019" name="Int. J. Syst. Evol. Microbiol.">
        <title>The Global Catalogue of Microorganisms (GCM) 10K type strain sequencing project: providing services to taxonomists for standard genome sequencing and annotation.</title>
        <authorList>
            <consortium name="The Broad Institute Genomics Platform"/>
            <consortium name="The Broad Institute Genome Sequencing Center for Infectious Disease"/>
            <person name="Wu L."/>
            <person name="Ma J."/>
        </authorList>
    </citation>
    <scope>NUCLEOTIDE SEQUENCE [LARGE SCALE GENOMIC DNA]</scope>
    <source>
        <strain evidence="8">KCTC 42182</strain>
    </source>
</reference>
<organism evidence="7 8">
    <name type="scientific">Ferrovibrio xuzhouensis</name>
    <dbReference type="NCBI Taxonomy" id="1576914"/>
    <lineage>
        <taxon>Bacteria</taxon>
        <taxon>Pseudomonadati</taxon>
        <taxon>Pseudomonadota</taxon>
        <taxon>Alphaproteobacteria</taxon>
        <taxon>Rhodospirillales</taxon>
        <taxon>Rhodospirillaceae</taxon>
        <taxon>Ferrovibrio</taxon>
    </lineage>
</organism>
<dbReference type="EMBL" id="JBHRYJ010000008">
    <property type="protein sequence ID" value="MFC3678372.1"/>
    <property type="molecule type" value="Genomic_DNA"/>
</dbReference>
<dbReference type="InterPro" id="IPR015424">
    <property type="entry name" value="PyrdxlP-dep_Trfase"/>
</dbReference>
<dbReference type="InterPro" id="IPR015421">
    <property type="entry name" value="PyrdxlP-dep_Trfase_major"/>
</dbReference>
<dbReference type="GO" id="GO:0047804">
    <property type="term" value="F:cysteine-S-conjugate beta-lyase activity"/>
    <property type="evidence" value="ECO:0007669"/>
    <property type="project" value="UniProtKB-EC"/>
</dbReference>
<comment type="catalytic activity">
    <reaction evidence="5">
        <text>L,L-cystathionine + H2O = L-homocysteine + pyruvate + NH4(+)</text>
        <dbReference type="Rhea" id="RHEA:13965"/>
        <dbReference type="ChEBI" id="CHEBI:15361"/>
        <dbReference type="ChEBI" id="CHEBI:15377"/>
        <dbReference type="ChEBI" id="CHEBI:28938"/>
        <dbReference type="ChEBI" id="CHEBI:58161"/>
        <dbReference type="ChEBI" id="CHEBI:58199"/>
    </reaction>
</comment>
<evidence type="ECO:0000256" key="5">
    <source>
        <dbReference type="ARBA" id="ARBA00047517"/>
    </source>
</evidence>
<dbReference type="InterPro" id="IPR015422">
    <property type="entry name" value="PyrdxlP-dep_Trfase_small"/>
</dbReference>
<evidence type="ECO:0000256" key="2">
    <source>
        <dbReference type="ARBA" id="ARBA00009077"/>
    </source>
</evidence>
<comment type="caution">
    <text evidence="7">The sequence shown here is derived from an EMBL/GenBank/DDBJ whole genome shotgun (WGS) entry which is preliminary data.</text>
</comment>
<dbReference type="SUPFAM" id="SSF53383">
    <property type="entry name" value="PLP-dependent transferases"/>
    <property type="match status" value="1"/>
</dbReference>
<dbReference type="Gene3D" id="3.40.640.10">
    <property type="entry name" value="Type I PLP-dependent aspartate aminotransferase-like (Major domain)"/>
    <property type="match status" value="1"/>
</dbReference>